<dbReference type="CDD" id="cd13631">
    <property type="entry name" value="PBP2_Ct-PDT_like"/>
    <property type="match status" value="1"/>
</dbReference>
<dbReference type="Proteomes" id="UP001060336">
    <property type="component" value="Chromosome"/>
</dbReference>
<evidence type="ECO:0000256" key="8">
    <source>
        <dbReference type="PIRSR" id="PIRSR001500-2"/>
    </source>
</evidence>
<dbReference type="EMBL" id="CP102480">
    <property type="protein sequence ID" value="UUX48201.1"/>
    <property type="molecule type" value="Genomic_DNA"/>
</dbReference>
<comment type="catalytic activity">
    <reaction evidence="7">
        <text>prephenate + H(+) = 3-phenylpyruvate + CO2 + H2O</text>
        <dbReference type="Rhea" id="RHEA:21648"/>
        <dbReference type="ChEBI" id="CHEBI:15377"/>
        <dbReference type="ChEBI" id="CHEBI:15378"/>
        <dbReference type="ChEBI" id="CHEBI:16526"/>
        <dbReference type="ChEBI" id="CHEBI:18005"/>
        <dbReference type="ChEBI" id="CHEBI:29934"/>
        <dbReference type="EC" id="4.2.1.51"/>
    </reaction>
</comment>
<keyword evidence="4" id="KW-0057">Aromatic amino acid biosynthesis</keyword>
<dbReference type="Gene3D" id="3.30.70.260">
    <property type="match status" value="1"/>
</dbReference>
<dbReference type="PANTHER" id="PTHR21022">
    <property type="entry name" value="PREPHENATE DEHYDRATASE P PROTEIN"/>
    <property type="match status" value="1"/>
</dbReference>
<feature type="domain" description="Prephenate dehydratase" evidence="10">
    <location>
        <begin position="7"/>
        <end position="182"/>
    </location>
</feature>
<dbReference type="AlphaFoldDB" id="A0A9J7ANN2"/>
<evidence type="ECO:0000256" key="1">
    <source>
        <dbReference type="ARBA" id="ARBA00004741"/>
    </source>
</evidence>
<dbReference type="GO" id="GO:0009094">
    <property type="term" value="P:L-phenylalanine biosynthetic process"/>
    <property type="evidence" value="ECO:0007669"/>
    <property type="project" value="UniProtKB-KW"/>
</dbReference>
<dbReference type="NCBIfam" id="NF008866">
    <property type="entry name" value="PRK11899.1"/>
    <property type="match status" value="1"/>
</dbReference>
<evidence type="ECO:0000256" key="7">
    <source>
        <dbReference type="ARBA" id="ARBA00047848"/>
    </source>
</evidence>
<keyword evidence="13" id="KW-1185">Reference proteome</keyword>
<organism evidence="12 13">
    <name type="scientific">Nisaea acidiphila</name>
    <dbReference type="NCBI Taxonomy" id="1862145"/>
    <lineage>
        <taxon>Bacteria</taxon>
        <taxon>Pseudomonadati</taxon>
        <taxon>Pseudomonadota</taxon>
        <taxon>Alphaproteobacteria</taxon>
        <taxon>Rhodospirillales</taxon>
        <taxon>Thalassobaculaceae</taxon>
        <taxon>Nisaea</taxon>
    </lineage>
</organism>
<dbReference type="InterPro" id="IPR001086">
    <property type="entry name" value="Preph_deHydtase"/>
</dbReference>
<dbReference type="GO" id="GO:0005737">
    <property type="term" value="C:cytoplasm"/>
    <property type="evidence" value="ECO:0007669"/>
    <property type="project" value="TreeGrafter"/>
</dbReference>
<dbReference type="PIRSF" id="PIRSF001500">
    <property type="entry name" value="Chor_mut_pdt_Ppr"/>
    <property type="match status" value="1"/>
</dbReference>
<dbReference type="InterPro" id="IPR008242">
    <property type="entry name" value="Chor_mutase/pphenate_deHydtase"/>
</dbReference>
<protein>
    <recommendedName>
        <fullName evidence="2">prephenate dehydratase</fullName>
        <ecNumber evidence="2">4.2.1.51</ecNumber>
    </recommendedName>
</protein>
<dbReference type="InterPro" id="IPR018528">
    <property type="entry name" value="Preph_deHydtase_CS"/>
</dbReference>
<feature type="region of interest" description="Disordered" evidence="9">
    <location>
        <begin position="1"/>
        <end position="21"/>
    </location>
</feature>
<dbReference type="InterPro" id="IPR045865">
    <property type="entry name" value="ACT-like_dom_sf"/>
</dbReference>
<dbReference type="SUPFAM" id="SSF55021">
    <property type="entry name" value="ACT-like"/>
    <property type="match status" value="1"/>
</dbReference>
<evidence type="ECO:0000313" key="13">
    <source>
        <dbReference type="Proteomes" id="UP001060336"/>
    </source>
</evidence>
<dbReference type="InterPro" id="IPR002912">
    <property type="entry name" value="ACT_dom"/>
</dbReference>
<evidence type="ECO:0000256" key="4">
    <source>
        <dbReference type="ARBA" id="ARBA00023141"/>
    </source>
</evidence>
<evidence type="ECO:0000256" key="5">
    <source>
        <dbReference type="ARBA" id="ARBA00023222"/>
    </source>
</evidence>
<dbReference type="KEGG" id="naci:NUH88_12320"/>
<dbReference type="PROSITE" id="PS51171">
    <property type="entry name" value="PREPHENATE_DEHYDR_3"/>
    <property type="match status" value="1"/>
</dbReference>
<keyword evidence="5" id="KW-0584">Phenylalanine biosynthesis</keyword>
<dbReference type="SUPFAM" id="SSF53850">
    <property type="entry name" value="Periplasmic binding protein-like II"/>
    <property type="match status" value="1"/>
</dbReference>
<feature type="site" description="Essential for prephenate dehydratase activity" evidence="8">
    <location>
        <position position="175"/>
    </location>
</feature>
<evidence type="ECO:0000256" key="6">
    <source>
        <dbReference type="ARBA" id="ARBA00023239"/>
    </source>
</evidence>
<evidence type="ECO:0000256" key="9">
    <source>
        <dbReference type="SAM" id="MobiDB-lite"/>
    </source>
</evidence>
<evidence type="ECO:0000259" key="11">
    <source>
        <dbReference type="PROSITE" id="PS51671"/>
    </source>
</evidence>
<dbReference type="EC" id="4.2.1.51" evidence="2"/>
<dbReference type="PROSITE" id="PS51671">
    <property type="entry name" value="ACT"/>
    <property type="match status" value="1"/>
</dbReference>
<name>A0A9J7ANN2_9PROT</name>
<evidence type="ECO:0000259" key="10">
    <source>
        <dbReference type="PROSITE" id="PS51171"/>
    </source>
</evidence>
<reference evidence="12" key="1">
    <citation type="submission" date="2022-08" db="EMBL/GenBank/DDBJ databases">
        <title>Nisaea acidiphila sp. nov., isolated from a marine algal debris and emended description of the genus Nisaea Urios et al. 2008.</title>
        <authorList>
            <person name="Kwon K."/>
        </authorList>
    </citation>
    <scope>NUCLEOTIDE SEQUENCE</scope>
    <source>
        <strain evidence="12">MEBiC11861</strain>
    </source>
</reference>
<gene>
    <name evidence="12" type="ORF">NUH88_12320</name>
</gene>
<comment type="pathway">
    <text evidence="1">Amino-acid biosynthesis; L-phenylalanine biosynthesis; phenylpyruvate from prephenate: step 1/1.</text>
</comment>
<dbReference type="PROSITE" id="PS00857">
    <property type="entry name" value="PREPHENATE_DEHYDR_1"/>
    <property type="match status" value="1"/>
</dbReference>
<dbReference type="RefSeq" id="WP_257766709.1">
    <property type="nucleotide sequence ID" value="NZ_CP102480.1"/>
</dbReference>
<dbReference type="Pfam" id="PF00800">
    <property type="entry name" value="PDT"/>
    <property type="match status" value="1"/>
</dbReference>
<dbReference type="Gene3D" id="3.40.190.10">
    <property type="entry name" value="Periplasmic binding protein-like II"/>
    <property type="match status" value="2"/>
</dbReference>
<feature type="domain" description="ACT" evidence="11">
    <location>
        <begin position="197"/>
        <end position="276"/>
    </location>
</feature>
<sequence>MTEQKQKIAFQGEPGANSHMACQAARPDLEPLPCQSFEDMLEAVKTGEALLAMVPVENSVAGRVADIHHLLPESGLYIIGEHYQRINAMLLGVPGAKISDVKEIRSHVHALAQSRKLMAELGAKPVQHADTAGAARFIAEQGDKSIAAIGPRLAAELYGLDILRESVEDAEHNTTRFLIMAREGIMPPADNGPCVTTIIFRVRSVPAALYKALGGFATNGINLTKLESYLVDGKFTAAQFYVDAEGHPEETPLKLALEELHFFCPKGAVRILGTYPAHKFRIEQIINGPVA</sequence>
<proteinExistence type="predicted"/>
<dbReference type="PANTHER" id="PTHR21022:SF19">
    <property type="entry name" value="PREPHENATE DEHYDRATASE-RELATED"/>
    <property type="match status" value="1"/>
</dbReference>
<evidence type="ECO:0000256" key="3">
    <source>
        <dbReference type="ARBA" id="ARBA00022605"/>
    </source>
</evidence>
<accession>A0A9J7ANN2</accession>
<keyword evidence="3" id="KW-0028">Amino-acid biosynthesis</keyword>
<evidence type="ECO:0000313" key="12">
    <source>
        <dbReference type="EMBL" id="UUX48201.1"/>
    </source>
</evidence>
<dbReference type="CDD" id="cd04905">
    <property type="entry name" value="ACT_CM-PDT"/>
    <property type="match status" value="1"/>
</dbReference>
<evidence type="ECO:0000256" key="2">
    <source>
        <dbReference type="ARBA" id="ARBA00013147"/>
    </source>
</evidence>
<dbReference type="GO" id="GO:0004664">
    <property type="term" value="F:prephenate dehydratase activity"/>
    <property type="evidence" value="ECO:0007669"/>
    <property type="project" value="UniProtKB-EC"/>
</dbReference>
<keyword evidence="6 12" id="KW-0456">Lyase</keyword>